<dbReference type="OrthoDB" id="9786134at2"/>
<organism evidence="2 3">
    <name type="scientific">Kineosphaera limosa NBRC 100340</name>
    <dbReference type="NCBI Taxonomy" id="1184609"/>
    <lineage>
        <taxon>Bacteria</taxon>
        <taxon>Bacillati</taxon>
        <taxon>Actinomycetota</taxon>
        <taxon>Actinomycetes</taxon>
        <taxon>Micrococcales</taxon>
        <taxon>Dermatophilaceae</taxon>
        <taxon>Kineosphaera</taxon>
    </lineage>
</organism>
<feature type="domain" description="MOSC" evidence="1">
    <location>
        <begin position="26"/>
        <end position="159"/>
    </location>
</feature>
<dbReference type="PANTHER" id="PTHR30212">
    <property type="entry name" value="PROTEIN YIIM"/>
    <property type="match status" value="1"/>
</dbReference>
<dbReference type="InterPro" id="IPR005302">
    <property type="entry name" value="MoCF_Sase_C"/>
</dbReference>
<evidence type="ECO:0000259" key="1">
    <source>
        <dbReference type="PROSITE" id="PS51340"/>
    </source>
</evidence>
<dbReference type="GO" id="GO:0030170">
    <property type="term" value="F:pyridoxal phosphate binding"/>
    <property type="evidence" value="ECO:0007669"/>
    <property type="project" value="InterPro"/>
</dbReference>
<proteinExistence type="predicted"/>
<dbReference type="eggNOG" id="COG2258">
    <property type="taxonomic scope" value="Bacteria"/>
</dbReference>
<dbReference type="InterPro" id="IPR005163">
    <property type="entry name" value="Tri_helical_YiiM-like"/>
</dbReference>
<dbReference type="EMBL" id="BAHD01000026">
    <property type="protein sequence ID" value="GAB95753.1"/>
    <property type="molecule type" value="Genomic_DNA"/>
</dbReference>
<sequence length="219" mass="23897">MRAVRVGPAVTREWNGRTFVTAAAKERVDGPVSLRRLGLAGDEQGNLAVHGGPDKAVLLFCAEHYPRWRADGFDVPDGGFFENITVSGVSESDVVLGDTWRLGSATVQITQPRRPCRTLADRWGRRQLPQEVQASGRTGFYVRVLVEGTVAAGDRLTLIDRPEGGVSAAETNRIMNLDRDDEPGIRALLAAPELPKSWRDKLERRLGGVLEDDSARLGG</sequence>
<dbReference type="SUPFAM" id="SSF50800">
    <property type="entry name" value="PK beta-barrel domain-like"/>
    <property type="match status" value="1"/>
</dbReference>
<dbReference type="STRING" id="1184609.KILIM_026_00240"/>
<accession>K6VHS1</accession>
<dbReference type="PROSITE" id="PS51340">
    <property type="entry name" value="MOSC"/>
    <property type="match status" value="1"/>
</dbReference>
<dbReference type="AlphaFoldDB" id="K6VHS1"/>
<dbReference type="Gene3D" id="2.40.33.20">
    <property type="entry name" value="PK beta-barrel domain-like"/>
    <property type="match status" value="1"/>
</dbReference>
<dbReference type="InterPro" id="IPR011037">
    <property type="entry name" value="Pyrv_Knase-like_insert_dom_sf"/>
</dbReference>
<dbReference type="InterPro" id="IPR052353">
    <property type="entry name" value="Benzoxazolinone_Detox_Enz"/>
</dbReference>
<evidence type="ECO:0000313" key="3">
    <source>
        <dbReference type="Proteomes" id="UP000008366"/>
    </source>
</evidence>
<name>K6VHS1_9MICO</name>
<reference evidence="2 3" key="1">
    <citation type="submission" date="2012-08" db="EMBL/GenBank/DDBJ databases">
        <title>Whole genome shotgun sequence of Kineosphaera limosa NBRC 100340.</title>
        <authorList>
            <person name="Yoshida I."/>
            <person name="Isaki S."/>
            <person name="Hosoyama A."/>
            <person name="Tsuchikane K."/>
            <person name="Katsumata H."/>
            <person name="Ando Y."/>
            <person name="Ohji S."/>
            <person name="Hamada M."/>
            <person name="Tamura T."/>
            <person name="Yamazoe A."/>
            <person name="Yamazaki S."/>
            <person name="Fujita N."/>
        </authorList>
    </citation>
    <scope>NUCLEOTIDE SEQUENCE [LARGE SCALE GENOMIC DNA]</scope>
    <source>
        <strain evidence="2 3">NBRC 100340</strain>
    </source>
</reference>
<dbReference type="Pfam" id="PF03475">
    <property type="entry name" value="YiiM_3-alpha"/>
    <property type="match status" value="1"/>
</dbReference>
<dbReference type="GO" id="GO:0003824">
    <property type="term" value="F:catalytic activity"/>
    <property type="evidence" value="ECO:0007669"/>
    <property type="project" value="InterPro"/>
</dbReference>
<dbReference type="PANTHER" id="PTHR30212:SF2">
    <property type="entry name" value="PROTEIN YIIM"/>
    <property type="match status" value="1"/>
</dbReference>
<keyword evidence="3" id="KW-1185">Reference proteome</keyword>
<protein>
    <recommendedName>
        <fullName evidence="1">MOSC domain-containing protein</fullName>
    </recommendedName>
</protein>
<dbReference type="Proteomes" id="UP000008366">
    <property type="component" value="Unassembled WGS sequence"/>
</dbReference>
<dbReference type="GO" id="GO:0030151">
    <property type="term" value="F:molybdenum ion binding"/>
    <property type="evidence" value="ECO:0007669"/>
    <property type="project" value="InterPro"/>
</dbReference>
<gene>
    <name evidence="2" type="ORF">KILIM_026_00240</name>
</gene>
<comment type="caution">
    <text evidence="2">The sequence shown here is derived from an EMBL/GenBank/DDBJ whole genome shotgun (WGS) entry which is preliminary data.</text>
</comment>
<evidence type="ECO:0000313" key="2">
    <source>
        <dbReference type="EMBL" id="GAB95753.1"/>
    </source>
</evidence>
<dbReference type="Pfam" id="PF03473">
    <property type="entry name" value="MOSC"/>
    <property type="match status" value="1"/>
</dbReference>